<evidence type="ECO:0000313" key="5">
    <source>
        <dbReference type="Proteomes" id="UP000239872"/>
    </source>
</evidence>
<evidence type="ECO:0000256" key="2">
    <source>
        <dbReference type="SAM" id="SignalP"/>
    </source>
</evidence>
<feature type="chain" id="PRO_5015398414" description="Transglycosylase SLT domain-containing protein" evidence="2">
    <location>
        <begin position="22"/>
        <end position="393"/>
    </location>
</feature>
<gene>
    <name evidence="4" type="ORF">CJD36_015920</name>
</gene>
<protein>
    <recommendedName>
        <fullName evidence="3">Transglycosylase SLT domain-containing protein</fullName>
    </recommendedName>
</protein>
<dbReference type="SUPFAM" id="SSF53955">
    <property type="entry name" value="Lysozyme-like"/>
    <property type="match status" value="1"/>
</dbReference>
<evidence type="ECO:0000259" key="3">
    <source>
        <dbReference type="Pfam" id="PF01464"/>
    </source>
</evidence>
<dbReference type="OrthoDB" id="9815002at2"/>
<organism evidence="4 5">
    <name type="scientific">Flavipsychrobacter stenotrophus</name>
    <dbReference type="NCBI Taxonomy" id="2077091"/>
    <lineage>
        <taxon>Bacteria</taxon>
        <taxon>Pseudomonadati</taxon>
        <taxon>Bacteroidota</taxon>
        <taxon>Chitinophagia</taxon>
        <taxon>Chitinophagales</taxon>
        <taxon>Chitinophagaceae</taxon>
        <taxon>Flavipsychrobacter</taxon>
    </lineage>
</organism>
<dbReference type="Gene3D" id="1.10.530.10">
    <property type="match status" value="1"/>
</dbReference>
<keyword evidence="2" id="KW-0732">Signal</keyword>
<dbReference type="EMBL" id="PPSL01000004">
    <property type="protein sequence ID" value="PQJ10179.1"/>
    <property type="molecule type" value="Genomic_DNA"/>
</dbReference>
<dbReference type="PANTHER" id="PTHR37423:SF2">
    <property type="entry name" value="MEMBRANE-BOUND LYTIC MUREIN TRANSGLYCOSYLASE C"/>
    <property type="match status" value="1"/>
</dbReference>
<dbReference type="InterPro" id="IPR023346">
    <property type="entry name" value="Lysozyme-like_dom_sf"/>
</dbReference>
<dbReference type="AlphaFoldDB" id="A0A2S7STB3"/>
<feature type="signal peptide" evidence="2">
    <location>
        <begin position="1"/>
        <end position="21"/>
    </location>
</feature>
<comment type="similarity">
    <text evidence="1">Belongs to the transglycosylase Slt family.</text>
</comment>
<proteinExistence type="inferred from homology"/>
<dbReference type="CDD" id="cd16894">
    <property type="entry name" value="MltD-like"/>
    <property type="match status" value="1"/>
</dbReference>
<name>A0A2S7STB3_9BACT</name>
<accession>A0A2S7STB3</accession>
<dbReference type="PANTHER" id="PTHR37423">
    <property type="entry name" value="SOLUBLE LYTIC MUREIN TRANSGLYCOSYLASE-RELATED"/>
    <property type="match status" value="1"/>
</dbReference>
<reference evidence="4 5" key="1">
    <citation type="submission" date="2018-01" db="EMBL/GenBank/DDBJ databases">
        <title>A novel member of the phylum Bacteroidetes isolated from glacier ice.</title>
        <authorList>
            <person name="Liu Q."/>
            <person name="Xin Y.-H."/>
        </authorList>
    </citation>
    <scope>NUCLEOTIDE SEQUENCE [LARGE SCALE GENOMIC DNA]</scope>
    <source>
        <strain evidence="4 5">RB1R16</strain>
    </source>
</reference>
<dbReference type="RefSeq" id="WP_105040188.1">
    <property type="nucleotide sequence ID" value="NZ_PPSL01000004.1"/>
</dbReference>
<evidence type="ECO:0000256" key="1">
    <source>
        <dbReference type="ARBA" id="ARBA00007734"/>
    </source>
</evidence>
<evidence type="ECO:0000313" key="4">
    <source>
        <dbReference type="EMBL" id="PQJ10179.1"/>
    </source>
</evidence>
<feature type="domain" description="Transglycosylase SLT" evidence="3">
    <location>
        <begin position="118"/>
        <end position="221"/>
    </location>
</feature>
<sequence length="393" mass="43387">MQCKVLLTSIFITLSAASAMAQQKIIAKPIAKAGKADSSLSTGIKPKTTNGLLAANTQEKLPYNHVPLAGEKAYFGEKDEYVNDFVRKYMEIHNRTLSSVQSNSATPFSVMDNVLEQKKMPKELKYLAVIESALNHKAVSHAGAVGPWQMMETTARMMGLTVNRKNDERTDWNKSTAAATKYLDLLYSQLNDWLLVVAAYNSGPTPVLRAIEKTGSHNFWDIKEYLPRETQGHVLAFIATASIFENLSKFISLGSIPVDFKFSKDKDEEAAIKEMIAATMAANGTAPATPGKPGTVAATTPVPVKKVVAFTDDELKNMNILSISQPISFDVLAIELGIDKKLMARWNPDYDQFAFHNFAGGTYKLRIPKDKTDVFLQKKLYLTKKSADFFAGK</sequence>
<dbReference type="InterPro" id="IPR008258">
    <property type="entry name" value="Transglycosylase_SLT_dom_1"/>
</dbReference>
<comment type="caution">
    <text evidence="4">The sequence shown here is derived from an EMBL/GenBank/DDBJ whole genome shotgun (WGS) entry which is preliminary data.</text>
</comment>
<keyword evidence="5" id="KW-1185">Reference proteome</keyword>
<dbReference type="Proteomes" id="UP000239872">
    <property type="component" value="Unassembled WGS sequence"/>
</dbReference>
<dbReference type="Pfam" id="PF01464">
    <property type="entry name" value="SLT"/>
    <property type="match status" value="1"/>
</dbReference>